<name>A0A896T7S3_LACLC</name>
<gene>
    <name evidence="1" type="ORF">LL1196_0394</name>
</gene>
<sequence length="80" mass="9436">MNKLNIKEYKIKSGEVRYIFRGAYIGTDVLTGKQVRTDVRGRTKKDVKTKLQRLRNDFIKNECMKKEKQLKTFAVWAVLV</sequence>
<accession>A0A896T7S3</accession>
<proteinExistence type="predicted"/>
<protein>
    <submittedName>
        <fullName evidence="1">Integrase</fullName>
    </submittedName>
</protein>
<dbReference type="RefSeq" id="WP_301005144.1">
    <property type="nucleotide sequence ID" value="NZ_CP032148.2"/>
</dbReference>
<dbReference type="EMBL" id="CP032148">
    <property type="protein sequence ID" value="QSD62055.1"/>
    <property type="molecule type" value="Genomic_DNA"/>
</dbReference>
<evidence type="ECO:0000313" key="1">
    <source>
        <dbReference type="EMBL" id="QSD62055.1"/>
    </source>
</evidence>
<reference evidence="1" key="1">
    <citation type="journal article" date="2020" name="Mol. Microbiol.">
        <title>The CWPS Rubik's cube: Linking diversity of cell wall polysaccharide structures with the encoded biosynthetic machinery of selected Lactococcus lactis strains.</title>
        <authorList>
            <person name="Mahony J."/>
            <person name="Frantzen C."/>
            <person name="Vinogradov E."/>
            <person name="Sadovskaya I."/>
            <person name="Theodorou I."/>
            <person name="Kelleher P."/>
            <person name="Chapot-Chartier M.P."/>
            <person name="Cambillau C."/>
            <person name="Holo H."/>
            <person name="van Sinderen D."/>
        </authorList>
    </citation>
    <scope>NUCLEOTIDE SEQUENCE</scope>
    <source>
        <strain evidence="1">1196</strain>
    </source>
</reference>
<evidence type="ECO:0000313" key="2">
    <source>
        <dbReference type="Proteomes" id="UP000663552"/>
    </source>
</evidence>
<organism evidence="1 2">
    <name type="scientific">Lactococcus lactis subsp. cremoris</name>
    <name type="common">Streptococcus cremoris</name>
    <dbReference type="NCBI Taxonomy" id="1359"/>
    <lineage>
        <taxon>Bacteria</taxon>
        <taxon>Bacillati</taxon>
        <taxon>Bacillota</taxon>
        <taxon>Bacilli</taxon>
        <taxon>Lactobacillales</taxon>
        <taxon>Streptococcaceae</taxon>
        <taxon>Lactococcus</taxon>
    </lineage>
</organism>
<dbReference type="AlphaFoldDB" id="A0A896T7S3"/>
<dbReference type="Proteomes" id="UP000663552">
    <property type="component" value="Chromosome"/>
</dbReference>